<sequence length="499" mass="55669">MKDMLRLGTKDRKKYLIISVVSVLVIALITVSIIAVQLRHNKNEKKKNVEETTVHTMMVQETTVQETTEEGTTEEDTTQEESAEVVDREVVEEFFENEISTENEEAFELPPRQLTDEFIPYDGQKREITCYGDSMMAGAGSATEGKVNGIDIYGWTTPVTIEKLTNIPTHNLGGSGENSSQITFRAGGTKVYIDRDITISETDSAIAQIIDENENVFETDNYSGYGFDYDPYPGDMYINGYLCDVKNTGDGQVEIKLTKGYAAYDNSTDNSVVIYESETAAYSRQGADIKAESDIVTEYDTVIKETESQTSGEKPMEKPTEKPAETSGVEKVTISGGTQAMTRASQERSAKDILILEMGSNGGWENDYQQLILQYDNIILNSGCKYYIVLGDTDDPADSVDVNQGEYGEDGNYVGIGDTAWEAALREAYGEHFFNTRTYMIQNGLSDCGLDTTTDDLENFKKGNISEQLRYDWTHFNCYGYYTKGIGVYKKGVELGYWS</sequence>
<keyword evidence="2" id="KW-0472">Membrane</keyword>
<dbReference type="EMBL" id="CZBV01000012">
    <property type="protein sequence ID" value="CUQ91863.1"/>
    <property type="molecule type" value="Genomic_DNA"/>
</dbReference>
<feature type="transmembrane region" description="Helical" evidence="2">
    <location>
        <begin position="15"/>
        <end position="38"/>
    </location>
</feature>
<evidence type="ECO:0000313" key="3">
    <source>
        <dbReference type="EMBL" id="CUQ91863.1"/>
    </source>
</evidence>
<feature type="compositionally biased region" description="Acidic residues" evidence="1">
    <location>
        <begin position="67"/>
        <end position="84"/>
    </location>
</feature>
<evidence type="ECO:0000256" key="1">
    <source>
        <dbReference type="SAM" id="MobiDB-lite"/>
    </source>
</evidence>
<organism evidence="3 4">
    <name type="scientific">Lachnospira eligens</name>
    <dbReference type="NCBI Taxonomy" id="39485"/>
    <lineage>
        <taxon>Bacteria</taxon>
        <taxon>Bacillati</taxon>
        <taxon>Bacillota</taxon>
        <taxon>Clostridia</taxon>
        <taxon>Lachnospirales</taxon>
        <taxon>Lachnospiraceae</taxon>
        <taxon>Lachnospira</taxon>
    </lineage>
</organism>
<evidence type="ECO:0000256" key="2">
    <source>
        <dbReference type="SAM" id="Phobius"/>
    </source>
</evidence>
<proteinExistence type="predicted"/>
<protein>
    <submittedName>
        <fullName evidence="3">Uncharacterized protein</fullName>
    </submittedName>
</protein>
<feature type="region of interest" description="Disordered" evidence="1">
    <location>
        <begin position="61"/>
        <end position="84"/>
    </location>
</feature>
<keyword evidence="2" id="KW-1133">Transmembrane helix</keyword>
<gene>
    <name evidence="3" type="ORF">ERS852492_02979</name>
</gene>
<dbReference type="AlphaFoldDB" id="A0A174ZWY7"/>
<dbReference type="Proteomes" id="UP000095780">
    <property type="component" value="Unassembled WGS sequence"/>
</dbReference>
<evidence type="ECO:0000313" key="4">
    <source>
        <dbReference type="Proteomes" id="UP000095780"/>
    </source>
</evidence>
<reference evidence="3 4" key="1">
    <citation type="submission" date="2015-09" db="EMBL/GenBank/DDBJ databases">
        <authorList>
            <consortium name="Pathogen Informatics"/>
        </authorList>
    </citation>
    <scope>NUCLEOTIDE SEQUENCE [LARGE SCALE GENOMIC DNA]</scope>
    <source>
        <strain evidence="3 4">2789STDY5834878</strain>
    </source>
</reference>
<accession>A0A174ZWY7</accession>
<name>A0A174ZWY7_9FIRM</name>
<feature type="compositionally biased region" description="Basic and acidic residues" evidence="1">
    <location>
        <begin position="314"/>
        <end position="324"/>
    </location>
</feature>
<feature type="region of interest" description="Disordered" evidence="1">
    <location>
        <begin position="305"/>
        <end position="329"/>
    </location>
</feature>
<dbReference type="RefSeq" id="WP_055288149.1">
    <property type="nucleotide sequence ID" value="NZ_CABIXW010000012.1"/>
</dbReference>
<keyword evidence="2" id="KW-0812">Transmembrane</keyword>